<keyword evidence="1 2" id="KW-0732">Signal</keyword>
<feature type="chain" id="PRO_5017599816" evidence="2">
    <location>
        <begin position="20"/>
        <end position="346"/>
    </location>
</feature>
<sequence length="346" mass="37173">MKKNLLMATSLFIGGVAFGQFTQGNTPVSGDGAILYVIDSMAPNFESQTGSNVVWDYSGTEGYGNETRSITAINASVAPHDTSFPSATEMIDLEGVLQTYSSNSSTELTGEGFVFTDNTLGDIIAKFDTDQAIRLQFPMDETSSPISDLYSGTLIYTLPGFGTQTTPLTGKQLVSVDGKGTLKLAQNDYTDVLRYKIVDTLNANVTGFGDIELVREQYEYYDHSQSNLPIFMHVNMDFGIFGGGASSGSSLVMSIEDPTTLVGLDKNQLSNVTVYPVPASDQLTVELPTSVEKASIALTDAQGRQVLTSEITASQKTIDVASLNKGMYVLTISNDITTITKNIVIR</sequence>
<evidence type="ECO:0000313" key="5">
    <source>
        <dbReference type="Proteomes" id="UP000257127"/>
    </source>
</evidence>
<keyword evidence="5" id="KW-1185">Reference proteome</keyword>
<dbReference type="EMBL" id="QURB01000009">
    <property type="protein sequence ID" value="RFC53391.1"/>
    <property type="molecule type" value="Genomic_DNA"/>
</dbReference>
<name>A0A3E1EV01_9FLAO</name>
<dbReference type="Pfam" id="PF18962">
    <property type="entry name" value="Por_Secre_tail"/>
    <property type="match status" value="1"/>
</dbReference>
<feature type="domain" description="Secretion system C-terminal sorting" evidence="3">
    <location>
        <begin position="274"/>
        <end position="345"/>
    </location>
</feature>
<dbReference type="AlphaFoldDB" id="A0A3E1EV01"/>
<evidence type="ECO:0000259" key="3">
    <source>
        <dbReference type="Pfam" id="PF18962"/>
    </source>
</evidence>
<evidence type="ECO:0000256" key="2">
    <source>
        <dbReference type="SAM" id="SignalP"/>
    </source>
</evidence>
<evidence type="ECO:0000313" key="4">
    <source>
        <dbReference type="EMBL" id="RFC53391.1"/>
    </source>
</evidence>
<dbReference type="RefSeq" id="WP_116881783.1">
    <property type="nucleotide sequence ID" value="NZ_QURB01000009.1"/>
</dbReference>
<dbReference type="NCBIfam" id="TIGR04183">
    <property type="entry name" value="Por_Secre_tail"/>
    <property type="match status" value="1"/>
</dbReference>
<dbReference type="OrthoDB" id="1466389at2"/>
<feature type="signal peptide" evidence="2">
    <location>
        <begin position="1"/>
        <end position="19"/>
    </location>
</feature>
<accession>A0A3E1EV01</accession>
<protein>
    <submittedName>
        <fullName evidence="4">T9SS C-terminal target domain-containing protein</fullName>
    </submittedName>
</protein>
<evidence type="ECO:0000256" key="1">
    <source>
        <dbReference type="ARBA" id="ARBA00022729"/>
    </source>
</evidence>
<dbReference type="Proteomes" id="UP000257127">
    <property type="component" value="Unassembled WGS sequence"/>
</dbReference>
<reference evidence="4 5" key="1">
    <citation type="submission" date="2018-08" db="EMBL/GenBank/DDBJ databases">
        <title>The draft genome squence of Brumimicrobium sp. N62.</title>
        <authorList>
            <person name="Du Z.-J."/>
            <person name="Luo H.-R."/>
        </authorList>
    </citation>
    <scope>NUCLEOTIDE SEQUENCE [LARGE SCALE GENOMIC DNA]</scope>
    <source>
        <strain evidence="4 5">N62</strain>
    </source>
</reference>
<organism evidence="4 5">
    <name type="scientific">Brumimicrobium aurantiacum</name>
    <dbReference type="NCBI Taxonomy" id="1737063"/>
    <lineage>
        <taxon>Bacteria</taxon>
        <taxon>Pseudomonadati</taxon>
        <taxon>Bacteroidota</taxon>
        <taxon>Flavobacteriia</taxon>
        <taxon>Flavobacteriales</taxon>
        <taxon>Crocinitomicaceae</taxon>
        <taxon>Brumimicrobium</taxon>
    </lineage>
</organism>
<gene>
    <name evidence="4" type="ORF">DXU93_13235</name>
</gene>
<dbReference type="InterPro" id="IPR026444">
    <property type="entry name" value="Secre_tail"/>
</dbReference>
<proteinExistence type="predicted"/>
<comment type="caution">
    <text evidence="4">The sequence shown here is derived from an EMBL/GenBank/DDBJ whole genome shotgun (WGS) entry which is preliminary data.</text>
</comment>